<dbReference type="Proteomes" id="UP001548832">
    <property type="component" value="Unassembled WGS sequence"/>
</dbReference>
<dbReference type="Pfam" id="PF01557">
    <property type="entry name" value="FAA_hydrolase"/>
    <property type="match status" value="1"/>
</dbReference>
<gene>
    <name evidence="4" type="ORF">ABVQ20_20115</name>
</gene>
<dbReference type="SUPFAM" id="SSF56529">
    <property type="entry name" value="FAH"/>
    <property type="match status" value="1"/>
</dbReference>
<proteinExistence type="inferred from homology"/>
<dbReference type="EMBL" id="JBEWSZ010000001">
    <property type="protein sequence ID" value="MET2829281.1"/>
    <property type="molecule type" value="Genomic_DNA"/>
</dbReference>
<evidence type="ECO:0000259" key="3">
    <source>
        <dbReference type="Pfam" id="PF01557"/>
    </source>
</evidence>
<protein>
    <submittedName>
        <fullName evidence="4">Fumarylacetoacetate hydrolase family protein</fullName>
    </submittedName>
</protein>
<evidence type="ECO:0000313" key="4">
    <source>
        <dbReference type="EMBL" id="MET2829281.1"/>
    </source>
</evidence>
<organism evidence="4 5">
    <name type="scientific">Mesorhizobium shangrilense</name>
    <dbReference type="NCBI Taxonomy" id="460060"/>
    <lineage>
        <taxon>Bacteria</taxon>
        <taxon>Pseudomonadati</taxon>
        <taxon>Pseudomonadota</taxon>
        <taxon>Alphaproteobacteria</taxon>
        <taxon>Hyphomicrobiales</taxon>
        <taxon>Phyllobacteriaceae</taxon>
        <taxon>Mesorhizobium</taxon>
    </lineage>
</organism>
<keyword evidence="4" id="KW-0378">Hydrolase</keyword>
<name>A0ABV2DGW0_9HYPH</name>
<feature type="domain" description="Fumarylacetoacetase-like C-terminal" evidence="3">
    <location>
        <begin position="81"/>
        <end position="291"/>
    </location>
</feature>
<comment type="caution">
    <text evidence="4">The sequence shown here is derived from an EMBL/GenBank/DDBJ whole genome shotgun (WGS) entry which is preliminary data.</text>
</comment>
<dbReference type="InterPro" id="IPR036663">
    <property type="entry name" value="Fumarylacetoacetase_C_sf"/>
</dbReference>
<sequence>MKFLTYRLNEKFGVGILHGTEQFFDLGQDPSLPTDMIALIAGGDQTLSRVRKVVTQAGADSLQALSSIEIVAPIPRPSKNVFCVGRNYRGHIIEGARARGIEVNFPAVPEFFTKPVTSIVGPEAGIRRYQSLTSQLDYEVELAVVIGRKTRDVSVEQALSSVWGYTIINEISARDLQRAHGQWFKGKGLDTFCPMGPWIVTADEFGNPEGHRLSLTVNGGVRQASTTTDLLFSVAEIISHLSAGLTLEPGDIIATGTPSGVALGMSPQAWLEIDDVVAAEIDGIGVLRNRVIP</sequence>
<accession>A0ABV2DGW0</accession>
<keyword evidence="5" id="KW-1185">Reference proteome</keyword>
<evidence type="ECO:0000256" key="2">
    <source>
        <dbReference type="ARBA" id="ARBA00022723"/>
    </source>
</evidence>
<comment type="similarity">
    <text evidence="1">Belongs to the FAH family.</text>
</comment>
<reference evidence="4 5" key="1">
    <citation type="submission" date="2024-06" db="EMBL/GenBank/DDBJ databases">
        <authorList>
            <person name="Kim D.-U."/>
        </authorList>
    </citation>
    <scope>NUCLEOTIDE SEQUENCE [LARGE SCALE GENOMIC DNA]</scope>
    <source>
        <strain evidence="4 5">KACC15460</strain>
    </source>
</reference>
<dbReference type="InterPro" id="IPR011234">
    <property type="entry name" value="Fumarylacetoacetase-like_C"/>
</dbReference>
<dbReference type="PANTHER" id="PTHR42796">
    <property type="entry name" value="FUMARYLACETOACETATE HYDROLASE DOMAIN-CONTAINING PROTEIN 2A-RELATED"/>
    <property type="match status" value="1"/>
</dbReference>
<evidence type="ECO:0000313" key="5">
    <source>
        <dbReference type="Proteomes" id="UP001548832"/>
    </source>
</evidence>
<dbReference type="GO" id="GO:0016787">
    <property type="term" value="F:hydrolase activity"/>
    <property type="evidence" value="ECO:0007669"/>
    <property type="project" value="UniProtKB-KW"/>
</dbReference>
<dbReference type="PANTHER" id="PTHR42796:SF4">
    <property type="entry name" value="FUMARYLACETOACETATE HYDROLASE DOMAIN-CONTAINING PROTEIN 2A"/>
    <property type="match status" value="1"/>
</dbReference>
<dbReference type="RefSeq" id="WP_354461233.1">
    <property type="nucleotide sequence ID" value="NZ_JBEWSZ010000001.1"/>
</dbReference>
<dbReference type="Gene3D" id="3.90.850.10">
    <property type="entry name" value="Fumarylacetoacetase-like, C-terminal domain"/>
    <property type="match status" value="1"/>
</dbReference>
<evidence type="ECO:0000256" key="1">
    <source>
        <dbReference type="ARBA" id="ARBA00010211"/>
    </source>
</evidence>
<keyword evidence="2" id="KW-0479">Metal-binding</keyword>
<dbReference type="InterPro" id="IPR051121">
    <property type="entry name" value="FAH"/>
</dbReference>